<evidence type="ECO:0000256" key="13">
    <source>
        <dbReference type="PROSITE-ProRule" id="PRU00124"/>
    </source>
</evidence>
<dbReference type="GO" id="GO:0005509">
    <property type="term" value="F:calcium ion binding"/>
    <property type="evidence" value="ECO:0007669"/>
    <property type="project" value="InterPro"/>
</dbReference>
<dbReference type="InterPro" id="IPR000033">
    <property type="entry name" value="LDLR_classB_rpt"/>
</dbReference>
<dbReference type="EMBL" id="VCAZ01000034">
    <property type="protein sequence ID" value="TSL61264.1"/>
    <property type="molecule type" value="Genomic_DNA"/>
</dbReference>
<keyword evidence="7" id="KW-0106">Calcium</keyword>
<feature type="repeat" description="LDL-receptor class B" evidence="14">
    <location>
        <begin position="1679"/>
        <end position="1721"/>
    </location>
</feature>
<dbReference type="PANTHER" id="PTHR22722">
    <property type="entry name" value="LOW-DENSITY LIPOPROTEIN RECEPTOR-RELATED PROTEIN 2-RELATED"/>
    <property type="match status" value="1"/>
</dbReference>
<dbReference type="InterPro" id="IPR000742">
    <property type="entry name" value="EGF"/>
</dbReference>
<evidence type="ECO:0000256" key="14">
    <source>
        <dbReference type="PROSITE-ProRule" id="PRU00461"/>
    </source>
</evidence>
<dbReference type="GO" id="GO:0006898">
    <property type="term" value="P:receptor-mediated endocytosis"/>
    <property type="evidence" value="ECO:0007669"/>
    <property type="project" value="TreeGrafter"/>
</dbReference>
<dbReference type="Pfam" id="PF00058">
    <property type="entry name" value="Ldl_recept_b"/>
    <property type="match status" value="3"/>
</dbReference>
<dbReference type="SMART" id="SM00179">
    <property type="entry name" value="EGF_CA"/>
    <property type="match status" value="1"/>
</dbReference>
<dbReference type="FunFam" id="4.10.400.10:FF:000143">
    <property type="entry name" value="low-density lipoprotein receptor-related protein 1-like"/>
    <property type="match status" value="1"/>
</dbReference>
<feature type="disulfide bond" evidence="13">
    <location>
        <begin position="935"/>
        <end position="950"/>
    </location>
</feature>
<dbReference type="InterPro" id="IPR049883">
    <property type="entry name" value="NOTCH1_EGF-like"/>
</dbReference>
<feature type="repeat" description="LDL-receptor class B" evidence="14">
    <location>
        <begin position="363"/>
        <end position="406"/>
    </location>
</feature>
<dbReference type="InterPro" id="IPR000152">
    <property type="entry name" value="EGF-type_Asp/Asn_hydroxyl_site"/>
</dbReference>
<feature type="disulfide bond" evidence="13">
    <location>
        <begin position="868"/>
        <end position="880"/>
    </location>
</feature>
<dbReference type="PROSITE" id="PS51120">
    <property type="entry name" value="LDLRB"/>
    <property type="match status" value="8"/>
</dbReference>
<evidence type="ECO:0000256" key="8">
    <source>
        <dbReference type="ARBA" id="ARBA00022989"/>
    </source>
</evidence>
<dbReference type="SMART" id="SM00181">
    <property type="entry name" value="EGF"/>
    <property type="match status" value="8"/>
</dbReference>
<reference evidence="16 17" key="1">
    <citation type="journal article" date="2019" name="Genome Biol. Evol.">
        <title>Whole-Genome Sequencing of the Giant Devil Catfish, Bagarius yarrelli.</title>
        <authorList>
            <person name="Jiang W."/>
            <person name="Lv Y."/>
            <person name="Cheng L."/>
            <person name="Yang K."/>
            <person name="Chao B."/>
            <person name="Wang X."/>
            <person name="Li Y."/>
            <person name="Pan X."/>
            <person name="You X."/>
            <person name="Zhang Y."/>
            <person name="Yang J."/>
            <person name="Li J."/>
            <person name="Zhang X."/>
            <person name="Liu S."/>
            <person name="Sun C."/>
            <person name="Yang J."/>
            <person name="Shi Q."/>
        </authorList>
    </citation>
    <scope>NUCLEOTIDE SEQUENCE [LARGE SCALE GENOMIC DNA]</scope>
    <source>
        <strain evidence="16">JWS20170419001</strain>
        <tissue evidence="16">Muscle</tissue>
    </source>
</reference>
<dbReference type="CDD" id="cd00054">
    <property type="entry name" value="EGF_CA"/>
    <property type="match status" value="1"/>
</dbReference>
<dbReference type="InterPro" id="IPR051221">
    <property type="entry name" value="LDLR-related"/>
</dbReference>
<keyword evidence="11 16" id="KW-0675">Receptor</keyword>
<dbReference type="Pfam" id="PF00057">
    <property type="entry name" value="Ldl_recept_a"/>
    <property type="match status" value="6"/>
</dbReference>
<dbReference type="FunFam" id="4.10.400.10:FF:000004">
    <property type="entry name" value="Low-density lipoprotein receptor-related protein 1"/>
    <property type="match status" value="1"/>
</dbReference>
<protein>
    <submittedName>
        <fullName evidence="16">Low-density lipoprotein receptor-related protein 1B</fullName>
    </submittedName>
</protein>
<dbReference type="PRINTS" id="PR00261">
    <property type="entry name" value="LDLRECEPTOR"/>
</dbReference>
<evidence type="ECO:0000256" key="5">
    <source>
        <dbReference type="ARBA" id="ARBA00022729"/>
    </source>
</evidence>
<dbReference type="InterPro" id="IPR018097">
    <property type="entry name" value="EGF_Ca-bd_CS"/>
</dbReference>
<dbReference type="CDD" id="cd00112">
    <property type="entry name" value="LDLa"/>
    <property type="match status" value="6"/>
</dbReference>
<dbReference type="Pfam" id="PF14670">
    <property type="entry name" value="FXa_inhibition"/>
    <property type="match status" value="2"/>
</dbReference>
<evidence type="ECO:0000256" key="7">
    <source>
        <dbReference type="ARBA" id="ARBA00022837"/>
    </source>
</evidence>
<dbReference type="InterPro" id="IPR036055">
    <property type="entry name" value="LDL_receptor-like_sf"/>
</dbReference>
<gene>
    <name evidence="16" type="ORF">Baya_6535</name>
</gene>
<dbReference type="GO" id="GO:0042562">
    <property type="term" value="F:hormone binding"/>
    <property type="evidence" value="ECO:0007669"/>
    <property type="project" value="TreeGrafter"/>
</dbReference>
<feature type="repeat" description="LDL-receptor class B" evidence="14">
    <location>
        <begin position="555"/>
        <end position="597"/>
    </location>
</feature>
<dbReference type="InterPro" id="IPR023415">
    <property type="entry name" value="LDLR_class-A_CS"/>
</dbReference>
<dbReference type="FunFam" id="2.10.25.10:FF:000505">
    <property type="entry name" value="Low-density lipoprotein receptor-related protein 1"/>
    <property type="match status" value="1"/>
</dbReference>
<evidence type="ECO:0000256" key="6">
    <source>
        <dbReference type="ARBA" id="ARBA00022737"/>
    </source>
</evidence>
<comment type="caution">
    <text evidence="13">Lacks conserved residue(s) required for the propagation of feature annotation.</text>
</comment>
<feature type="repeat" description="LDL-receptor class B" evidence="14">
    <location>
        <begin position="644"/>
        <end position="694"/>
    </location>
</feature>
<dbReference type="SMART" id="SM00135">
    <property type="entry name" value="LY"/>
    <property type="match status" value="19"/>
</dbReference>
<dbReference type="Gene3D" id="4.10.400.10">
    <property type="entry name" value="Low-density Lipoprotein Receptor"/>
    <property type="match status" value="6"/>
</dbReference>
<dbReference type="FunFam" id="2.10.25.10:FF:000009">
    <property type="entry name" value="Low-density lipoprotein receptor isoform 1"/>
    <property type="match status" value="1"/>
</dbReference>
<dbReference type="PANTHER" id="PTHR22722:SF5">
    <property type="entry name" value="LOW-DENSITY LIPOPROTEIN RECEPTOR-RELATED PROTEIN 1B"/>
    <property type="match status" value="1"/>
</dbReference>
<dbReference type="GO" id="GO:0043235">
    <property type="term" value="C:receptor complex"/>
    <property type="evidence" value="ECO:0007669"/>
    <property type="project" value="TreeGrafter"/>
</dbReference>
<feature type="disulfide bond" evidence="13">
    <location>
        <begin position="849"/>
        <end position="864"/>
    </location>
</feature>
<evidence type="ECO:0000256" key="1">
    <source>
        <dbReference type="ARBA" id="ARBA00004479"/>
    </source>
</evidence>
<evidence type="ECO:0000256" key="2">
    <source>
        <dbReference type="ARBA" id="ARBA00022536"/>
    </source>
</evidence>
<feature type="domain" description="EGF-like" evidence="15">
    <location>
        <begin position="160"/>
        <end position="175"/>
    </location>
</feature>
<dbReference type="InterPro" id="IPR002172">
    <property type="entry name" value="LDrepeatLR_classA_rpt"/>
</dbReference>
<dbReference type="GO" id="GO:0016324">
    <property type="term" value="C:apical plasma membrane"/>
    <property type="evidence" value="ECO:0007669"/>
    <property type="project" value="TreeGrafter"/>
</dbReference>
<dbReference type="Gene3D" id="2.10.25.10">
    <property type="entry name" value="Laminin"/>
    <property type="match status" value="3"/>
</dbReference>
<evidence type="ECO:0000256" key="10">
    <source>
        <dbReference type="ARBA" id="ARBA00023157"/>
    </source>
</evidence>
<keyword evidence="16" id="KW-0449">Lipoprotein</keyword>
<dbReference type="FunFam" id="4.10.400.10:FF:000010">
    <property type="entry name" value="Low-density lipoprotein receptor-related protein 1"/>
    <property type="match status" value="1"/>
</dbReference>
<evidence type="ECO:0000259" key="15">
    <source>
        <dbReference type="PROSITE" id="PS01186"/>
    </source>
</evidence>
<dbReference type="PROSITE" id="PS01187">
    <property type="entry name" value="EGF_CA"/>
    <property type="match status" value="1"/>
</dbReference>
<dbReference type="InterPro" id="IPR001881">
    <property type="entry name" value="EGF-like_Ca-bd_dom"/>
</dbReference>
<dbReference type="SUPFAM" id="SSF57424">
    <property type="entry name" value="LDL receptor-like module"/>
    <property type="match status" value="6"/>
</dbReference>
<feature type="repeat" description="LDL-receptor class B" evidence="14">
    <location>
        <begin position="1374"/>
        <end position="1416"/>
    </location>
</feature>
<dbReference type="PROSITE" id="PS00010">
    <property type="entry name" value="ASX_HYDROXYL"/>
    <property type="match status" value="1"/>
</dbReference>
<keyword evidence="17" id="KW-1185">Reference proteome</keyword>
<comment type="caution">
    <text evidence="16">The sequence shown here is derived from an EMBL/GenBank/DDBJ whole genome shotgun (WGS) entry which is preliminary data.</text>
</comment>
<keyword evidence="9" id="KW-0472">Membrane</keyword>
<keyword evidence="8" id="KW-1133">Transmembrane helix</keyword>
<dbReference type="FunFam" id="2.120.10.30:FF:000241">
    <property type="entry name" value="Low-density lipoprotein receptor-related protein 6"/>
    <property type="match status" value="1"/>
</dbReference>
<dbReference type="PROSITE" id="PS01186">
    <property type="entry name" value="EGF_2"/>
    <property type="match status" value="1"/>
</dbReference>
<evidence type="ECO:0000256" key="11">
    <source>
        <dbReference type="ARBA" id="ARBA00023170"/>
    </source>
</evidence>
<feature type="repeat" description="LDL-receptor class B" evidence="14">
    <location>
        <begin position="319"/>
        <end position="362"/>
    </location>
</feature>
<dbReference type="Gene3D" id="2.120.10.30">
    <property type="entry name" value="TolB, C-terminal domain"/>
    <property type="match status" value="7"/>
</dbReference>
<feature type="disulfide bond" evidence="13">
    <location>
        <begin position="875"/>
        <end position="893"/>
    </location>
</feature>
<dbReference type="PROSITE" id="PS50068">
    <property type="entry name" value="LDLRA_2"/>
    <property type="match status" value="6"/>
</dbReference>
<organism evidence="16 17">
    <name type="scientific">Bagarius yarrelli</name>
    <name type="common">Goonch</name>
    <name type="synonym">Bagrus yarrelli</name>
    <dbReference type="NCBI Taxonomy" id="175774"/>
    <lineage>
        <taxon>Eukaryota</taxon>
        <taxon>Metazoa</taxon>
        <taxon>Chordata</taxon>
        <taxon>Craniata</taxon>
        <taxon>Vertebrata</taxon>
        <taxon>Euteleostomi</taxon>
        <taxon>Actinopterygii</taxon>
        <taxon>Neopterygii</taxon>
        <taxon>Teleostei</taxon>
        <taxon>Ostariophysi</taxon>
        <taxon>Siluriformes</taxon>
        <taxon>Sisoridae</taxon>
        <taxon>Sisorinae</taxon>
        <taxon>Bagarius</taxon>
    </lineage>
</organism>
<keyword evidence="4" id="KW-0812">Transmembrane</keyword>
<evidence type="ECO:0000256" key="9">
    <source>
        <dbReference type="ARBA" id="ARBA00023136"/>
    </source>
</evidence>
<keyword evidence="5" id="KW-0732">Signal</keyword>
<dbReference type="InterPro" id="IPR011042">
    <property type="entry name" value="6-blade_b-propeller_TolB-like"/>
</dbReference>
<feature type="disulfide bond" evidence="13">
    <location>
        <begin position="1007"/>
        <end position="1022"/>
    </location>
</feature>
<keyword evidence="2" id="KW-0245">EGF-like domain</keyword>
<evidence type="ECO:0000256" key="4">
    <source>
        <dbReference type="ARBA" id="ARBA00022692"/>
    </source>
</evidence>
<dbReference type="PROSITE" id="PS01209">
    <property type="entry name" value="LDLRA_1"/>
    <property type="match status" value="3"/>
</dbReference>
<name>A0A556U0I2_BAGYA</name>
<dbReference type="OrthoDB" id="10066840at2759"/>
<dbReference type="SMART" id="SM00192">
    <property type="entry name" value="LDLa"/>
    <property type="match status" value="7"/>
</dbReference>
<dbReference type="FunFam" id="2.120.10.30:FF:000015">
    <property type="entry name" value="Low-density lipoprotein receptor-related protein 1"/>
    <property type="match status" value="1"/>
</dbReference>
<comment type="subcellular location">
    <subcellularLocation>
        <location evidence="1">Membrane</location>
        <topology evidence="1">Single-pass type I membrane protein</topology>
    </subcellularLocation>
</comment>
<keyword evidence="6" id="KW-0677">Repeat</keyword>
<keyword evidence="12" id="KW-0325">Glycoprotein</keyword>
<dbReference type="FunFam" id="2.120.10.30:FF:000019">
    <property type="entry name" value="Low-density lipoprotein receptor-related protein 1"/>
    <property type="match status" value="1"/>
</dbReference>
<evidence type="ECO:0000313" key="16">
    <source>
        <dbReference type="EMBL" id="TSL61264.1"/>
    </source>
</evidence>
<evidence type="ECO:0000256" key="12">
    <source>
        <dbReference type="ARBA" id="ARBA00023180"/>
    </source>
</evidence>
<proteinExistence type="predicted"/>
<dbReference type="FunFam" id="2.120.10.30:FF:000014">
    <property type="entry name" value="Low-density lipoprotein receptor-related protein 1"/>
    <property type="match status" value="1"/>
</dbReference>
<feature type="disulfide bond" evidence="13">
    <location>
        <begin position="837"/>
        <end position="855"/>
    </location>
</feature>
<evidence type="ECO:0000256" key="3">
    <source>
        <dbReference type="ARBA" id="ARBA00022583"/>
    </source>
</evidence>
<feature type="repeat" description="LDL-receptor class B" evidence="14">
    <location>
        <begin position="1461"/>
        <end position="1500"/>
    </location>
</feature>
<sequence>MRRLQWSEGPPKTCSPKQFVCKDQVTCISKGWRCDEEKDCPDGSDEAADICQQSHVSQCPPNEFECQGTDVCIHLSKVCNGISDCLDGRDEGHHCLEFVHNCTVMGCHDSCAITPSGPKCYCGSGFEVGEDGKACRDFNECAVYGTCSQTCTNTEGSYTCSCVEGYLPQPDNRSCKAKNDPVDRPPYLLIANSQNIQATSLNGANPISVSTRKTTAMDFIYAEETVCWIHVGDAPSATMLKCAKFPNAKGFNEERTINISLSLHHVEQMAIDWLTGNFYFVDDVDERIFVCTKDGATCVILLDLELYNPKGIVLDPTMGKMFFTDYGQIPKVERCDMDGQNRTKLVDSKIVFPHGITLDLVNRLVYWADAYLDYIEVVDYEGKNRHTIIQGLLVEHLYSLTVFENYLYATNSDTGNIQPKTSVIRVNRFNSSDFQVVTRVDKGGALHVYHQRRQPAVRSHACAPDQFGKPGGCSDICLLANSHKIRTCRCRSGFSLGSDGKSCKKPEHELFLVYGKGRPGVIRGMDLHARVYDEHIIPIENLNNPRALDFHAETEFIYFSDAAMYTIGRQKIDGTERDIIVKSGIHTVEGIAVDWMGQNLYWTDDGPEKTISVAKLEKASQTRKTLLEGKMTHPRAIVVDPSHGMMYWSDWQEDSRDANRGSIRKAWMDGSNSGILITSKNMLWPNGLSLDIEQNVLYWVDAYYDRIEMVLLNTTERRTVYEGQELNHPFGLCHYKNFLFWNEYRIGGIYKLDMTSKKVTLLRSERPPIYEIRTYDAQQQQIPGHNPCRGNNGGCSSLCLLTPAGRTCACADDQILDFDNKTCKAYPTCFPQTQFTCANGRCINVNWRCDNDNDCGDNSDEAGCSHSCSSVQFKCNSGRCIPEYWTCDGDNDCGDNSDEKSANCTNQATRPPGGCHSDEFQCRLDGLCIPMRWRCDGENDCIDDTDEKHCEGVTHTCNPSAQFACRDSDSDCEDNSDEDNCEALLCKLSHHTCAQNDSICLPAEKLCDGKDDCPDGSDEKLCDLCSLENGGCSHNCTIAPGEGILCSCPTGMELGSDNKTCQIQSFCAKHLKCSQRCIQEKATVKYPFKPFIIFSNRHEIRRIDLYKGEFSVLVPSLRNTIALDFHLNQSSLYWTDVVEDKIYRGKLSENGDWDASSPRIEAASMSGDGRRTIHRETGSGGWPNGLTVDYLERRILWIDARSDAIYSAAYDGSGLIEVLRGHEYLSHPFAVTMYGGEVYWTDWRTNTLAKANKWTGHNVTVVQRTNTQPFDLQVYHPSRQPQAPNPCAANDGRGPCSHLCLINYNQTFSCACPHLMKLQADKHTCYESRQFLLYARQIEIRGVDIDNPYYNYIISFTVPVIDNVTAVDYDAQEQRIYWSDVRTQMIKRAFINGTGVETVVSADVPNAQGLAVDWVSRNLFWTSYDTSKKQINVARLDGSFKNSVVHGLDKPHCLVVHPMLGKLYWTDGDNVSMANTDGSNQSLLFTSQKGPVGLSIDFDEGKLYWISSGNSTINRCNLDGTGLEVIESVKGKLTRATALAIMGDKLWWADQGTDQVGTCDKKDGGSWKVLRNGTSPVMHMKIYNETVQQKGTNLCTMNNGDCSQLCLPTSPTSRACMCTAGYNLKSGQQSCEGMGSFLLYSVHEGIRGIPLDPLDKSDALVPVSGTSLAVGIDFHAENDTIYWVDMGLSTISRAKRDQTWREDVVTNGIGRVEGIAVDWIAGTFSGPSGVSTHASRRSRLDGSERVVLVNVSISWPNGISIDYEEGLLYWCDARTDKIERINLETGGNRELVLAVHNMDMFAVSVFENYIYWSDRTHANGSIKRGNKNNATDMVYLRKGIGVQLKDIKVFNRARQQAYMPKLRNANCGAANAIAAAQSRAAAT</sequence>
<feature type="repeat" description="LDL-receptor class B" evidence="14">
    <location>
        <begin position="598"/>
        <end position="643"/>
    </location>
</feature>
<dbReference type="SUPFAM" id="SSF57196">
    <property type="entry name" value="EGF/Laminin"/>
    <property type="match status" value="5"/>
</dbReference>
<dbReference type="SUPFAM" id="SSF63825">
    <property type="entry name" value="YWTD domain"/>
    <property type="match status" value="5"/>
</dbReference>
<dbReference type="Pfam" id="PF07645">
    <property type="entry name" value="EGF_CA"/>
    <property type="match status" value="1"/>
</dbReference>
<dbReference type="FunFam" id="2.10.25.10:FF:000144">
    <property type="entry name" value="Low-density lipoprotein receptor-related protein 1"/>
    <property type="match status" value="1"/>
</dbReference>
<keyword evidence="3" id="KW-0254">Endocytosis</keyword>
<keyword evidence="10 13" id="KW-1015">Disulfide bond</keyword>
<accession>A0A556U0I2</accession>
<dbReference type="Proteomes" id="UP000319801">
    <property type="component" value="Unassembled WGS sequence"/>
</dbReference>
<evidence type="ECO:0000313" key="17">
    <source>
        <dbReference type="Proteomes" id="UP000319801"/>
    </source>
</evidence>